<organism evidence="18 19">
    <name type="scientific">Candidatus Fimenecus excrementigallinarum</name>
    <dbReference type="NCBI Taxonomy" id="2840816"/>
    <lineage>
        <taxon>Bacteria</taxon>
        <taxon>Bacillati</taxon>
        <taxon>Bacillota</taxon>
        <taxon>Clostridia</taxon>
        <taxon>Candidatus Fimenecus</taxon>
    </lineage>
</organism>
<comment type="caution">
    <text evidence="18">The sequence shown here is derived from an EMBL/GenBank/DDBJ whole genome shotgun (WGS) entry which is preliminary data.</text>
</comment>
<gene>
    <name evidence="17" type="primary">queH</name>
    <name evidence="18" type="ORF">IAC53_00590</name>
</gene>
<evidence type="ECO:0000256" key="9">
    <source>
        <dbReference type="ARBA" id="ARBA00022785"/>
    </source>
</evidence>
<keyword evidence="7 17" id="KW-0819">tRNA processing</keyword>
<dbReference type="GO" id="GO:0046872">
    <property type="term" value="F:metal ion binding"/>
    <property type="evidence" value="ECO:0007669"/>
    <property type="project" value="UniProtKB-KW"/>
</dbReference>
<dbReference type="GO" id="GO:0008616">
    <property type="term" value="P:tRNA queuosine(34) biosynthetic process"/>
    <property type="evidence" value="ECO:0007669"/>
    <property type="project" value="UniProtKB-UniRule"/>
</dbReference>
<comment type="function">
    <text evidence="1 17">Catalyzes the conversion of epoxyqueuosine (oQ) to queuosine (Q), which is a hypermodified base found in the wobble positions of tRNA(Asp), tRNA(Asn), tRNA(His) and tRNA(Tyr).</text>
</comment>
<evidence type="ECO:0000256" key="13">
    <source>
        <dbReference type="ARBA" id="ARBA00023157"/>
    </source>
</evidence>
<evidence type="ECO:0000256" key="5">
    <source>
        <dbReference type="ARBA" id="ARBA00016895"/>
    </source>
</evidence>
<reference evidence="18" key="2">
    <citation type="journal article" date="2021" name="PeerJ">
        <title>Extensive microbial diversity within the chicken gut microbiome revealed by metagenomics and culture.</title>
        <authorList>
            <person name="Gilroy R."/>
            <person name="Ravi A."/>
            <person name="Getino M."/>
            <person name="Pursley I."/>
            <person name="Horton D.L."/>
            <person name="Alikhan N.F."/>
            <person name="Baker D."/>
            <person name="Gharbi K."/>
            <person name="Hall N."/>
            <person name="Watson M."/>
            <person name="Adriaenssens E.M."/>
            <person name="Foster-Nyarko E."/>
            <person name="Jarju S."/>
            <person name="Secka A."/>
            <person name="Antonio M."/>
            <person name="Oren A."/>
            <person name="Chaudhuri R.R."/>
            <person name="La Ragione R."/>
            <person name="Hildebrand F."/>
            <person name="Pallen M.J."/>
        </authorList>
    </citation>
    <scope>NUCLEOTIDE SEQUENCE</scope>
    <source>
        <strain evidence="18">ChiGjej1B1-19959</strain>
    </source>
</reference>
<evidence type="ECO:0000256" key="6">
    <source>
        <dbReference type="ARBA" id="ARBA00022485"/>
    </source>
</evidence>
<dbReference type="GO" id="GO:0051539">
    <property type="term" value="F:4 iron, 4 sulfur cluster binding"/>
    <property type="evidence" value="ECO:0007669"/>
    <property type="project" value="UniProtKB-UniRule"/>
</dbReference>
<evidence type="ECO:0000256" key="2">
    <source>
        <dbReference type="ARBA" id="ARBA00004691"/>
    </source>
</evidence>
<dbReference type="GO" id="GO:0052693">
    <property type="term" value="F:epoxyqueuosine reductase activity"/>
    <property type="evidence" value="ECO:0007669"/>
    <property type="project" value="UniProtKB-UniRule"/>
</dbReference>
<dbReference type="PANTHER" id="PTHR36701">
    <property type="entry name" value="EPOXYQUEUOSINE REDUCTASE QUEH"/>
    <property type="match status" value="1"/>
</dbReference>
<evidence type="ECO:0000256" key="16">
    <source>
        <dbReference type="ARBA" id="ARBA00047415"/>
    </source>
</evidence>
<keyword evidence="11 17" id="KW-0408">Iron</keyword>
<evidence type="ECO:0000313" key="18">
    <source>
        <dbReference type="EMBL" id="HIU35093.1"/>
    </source>
</evidence>
<reference evidence="18" key="1">
    <citation type="submission" date="2020-10" db="EMBL/GenBank/DDBJ databases">
        <authorList>
            <person name="Gilroy R."/>
        </authorList>
    </citation>
    <scope>NUCLEOTIDE SEQUENCE</scope>
    <source>
        <strain evidence="18">ChiGjej1B1-19959</strain>
    </source>
</reference>
<proteinExistence type="inferred from homology"/>
<keyword evidence="13 17" id="KW-1015">Disulfide bond</keyword>
<evidence type="ECO:0000256" key="10">
    <source>
        <dbReference type="ARBA" id="ARBA00023002"/>
    </source>
</evidence>
<dbReference type="EMBL" id="DVMW01000006">
    <property type="protein sequence ID" value="HIU35093.1"/>
    <property type="molecule type" value="Genomic_DNA"/>
</dbReference>
<accession>A0A9D1ID86</accession>
<evidence type="ECO:0000256" key="14">
    <source>
        <dbReference type="ARBA" id="ARBA00023284"/>
    </source>
</evidence>
<feature type="disulfide bond" description="Redox-active" evidence="17">
    <location>
        <begin position="192"/>
        <end position="194"/>
    </location>
</feature>
<keyword evidence="6 17" id="KW-0004">4Fe-4S</keyword>
<evidence type="ECO:0000256" key="4">
    <source>
        <dbReference type="ARBA" id="ARBA00012622"/>
    </source>
</evidence>
<evidence type="ECO:0000313" key="19">
    <source>
        <dbReference type="Proteomes" id="UP000824071"/>
    </source>
</evidence>
<evidence type="ECO:0000256" key="15">
    <source>
        <dbReference type="ARBA" id="ARBA00031446"/>
    </source>
</evidence>
<keyword evidence="10 17" id="KW-0560">Oxidoreductase</keyword>
<evidence type="ECO:0000256" key="7">
    <source>
        <dbReference type="ARBA" id="ARBA00022694"/>
    </source>
</evidence>
<dbReference type="EC" id="1.17.99.6" evidence="4 17"/>
<keyword evidence="14 17" id="KW-0676">Redox-active center</keyword>
<keyword evidence="8 17" id="KW-0479">Metal-binding</keyword>
<evidence type="ECO:0000256" key="3">
    <source>
        <dbReference type="ARBA" id="ARBA00008207"/>
    </source>
</evidence>
<feature type="binding site" evidence="17">
    <location>
        <position position="29"/>
    </location>
    <ligand>
        <name>[4Fe-4S] cluster</name>
        <dbReference type="ChEBI" id="CHEBI:49883"/>
    </ligand>
</feature>
<keyword evidence="9 17" id="KW-0671">Queuosine biosynthesis</keyword>
<comment type="similarity">
    <text evidence="3 17">Belongs to the QueH family.</text>
</comment>
<dbReference type="Proteomes" id="UP000824071">
    <property type="component" value="Unassembled WGS sequence"/>
</dbReference>
<feature type="binding site" evidence="17">
    <location>
        <position position="110"/>
    </location>
    <ligand>
        <name>[4Fe-4S] cluster</name>
        <dbReference type="ChEBI" id="CHEBI:49883"/>
    </ligand>
</feature>
<dbReference type="AlphaFoldDB" id="A0A9D1ID86"/>
<evidence type="ECO:0000256" key="17">
    <source>
        <dbReference type="HAMAP-Rule" id="MF_02089"/>
    </source>
</evidence>
<dbReference type="Pfam" id="PF02677">
    <property type="entry name" value="QueH"/>
    <property type="match status" value="1"/>
</dbReference>
<sequence>MRVNYQREMEAVVASLADARPTLLLQCCCAPCSSAVLEVLCAHFQVTVYFYNPNIHPQSEYEKRLAQFDKLLPAAPFAGDVRRLAADYDPAAFFGAVRGLESEPEGGARCTECFRLRLLETAKKARELGFAFFTTTLTVSPHKDAAVLNELGKTVGEAVGVRFLPSDFKKKEGYKRSIALSKAYGLYRQDYCGCVFSRREGAGAAISGAGGGNFDKP</sequence>
<evidence type="ECO:0000256" key="11">
    <source>
        <dbReference type="ARBA" id="ARBA00023004"/>
    </source>
</evidence>
<feature type="binding site" evidence="17">
    <location>
        <position position="28"/>
    </location>
    <ligand>
        <name>[4Fe-4S] cluster</name>
        <dbReference type="ChEBI" id="CHEBI:49883"/>
    </ligand>
</feature>
<dbReference type="PANTHER" id="PTHR36701:SF1">
    <property type="entry name" value="EPOXYQUEUOSINE REDUCTASE QUEH"/>
    <property type="match status" value="1"/>
</dbReference>
<comment type="pathway">
    <text evidence="2 17">tRNA modification; tRNA-queuosine biosynthesis.</text>
</comment>
<evidence type="ECO:0000256" key="8">
    <source>
        <dbReference type="ARBA" id="ARBA00022723"/>
    </source>
</evidence>
<evidence type="ECO:0000256" key="1">
    <source>
        <dbReference type="ARBA" id="ARBA00002268"/>
    </source>
</evidence>
<dbReference type="InterPro" id="IPR003828">
    <property type="entry name" value="QueH"/>
</dbReference>
<keyword evidence="12 17" id="KW-0411">Iron-sulfur</keyword>
<protein>
    <recommendedName>
        <fullName evidence="5 17">Epoxyqueuosine reductase QueH</fullName>
        <ecNumber evidence="4 17">1.17.99.6</ecNumber>
    </recommendedName>
    <alternativeName>
        <fullName evidence="15 17">Queuosine biosynthesis protein QueH</fullName>
    </alternativeName>
</protein>
<dbReference type="HAMAP" id="MF_02089">
    <property type="entry name" value="QueH"/>
    <property type="match status" value="1"/>
</dbReference>
<name>A0A9D1ID86_9FIRM</name>
<feature type="binding site" evidence="17">
    <location>
        <position position="113"/>
    </location>
    <ligand>
        <name>[4Fe-4S] cluster</name>
        <dbReference type="ChEBI" id="CHEBI:49883"/>
    </ligand>
</feature>
<comment type="catalytic activity">
    <reaction evidence="16 17">
        <text>epoxyqueuosine(34) in tRNA + AH2 = queuosine(34) in tRNA + A + H2O</text>
        <dbReference type="Rhea" id="RHEA:32159"/>
        <dbReference type="Rhea" id="RHEA-COMP:18571"/>
        <dbReference type="Rhea" id="RHEA-COMP:18582"/>
        <dbReference type="ChEBI" id="CHEBI:13193"/>
        <dbReference type="ChEBI" id="CHEBI:15377"/>
        <dbReference type="ChEBI" id="CHEBI:17499"/>
        <dbReference type="ChEBI" id="CHEBI:194431"/>
        <dbReference type="ChEBI" id="CHEBI:194443"/>
        <dbReference type="EC" id="1.17.99.6"/>
    </reaction>
</comment>
<evidence type="ECO:0000256" key="12">
    <source>
        <dbReference type="ARBA" id="ARBA00023014"/>
    </source>
</evidence>